<evidence type="ECO:0000313" key="1">
    <source>
        <dbReference type="Proteomes" id="UP000887579"/>
    </source>
</evidence>
<accession>A0AC34F1Z9</accession>
<sequence>MHFSNKNYEELVKLETEVQNKIQTETNVGFWQYLLDELRPYMAKSRLKSKHAAKQALKLQRIREEQAKEMDEHQKLLGDIKPMLPKPKINESKTNVEPMEIDETDCNKINEEDAALIKKQTLKSIPFTFEELKALDDDVQEQ</sequence>
<reference evidence="2" key="1">
    <citation type="submission" date="2022-11" db="UniProtKB">
        <authorList>
            <consortium name="WormBaseParasite"/>
        </authorList>
    </citation>
    <scope>IDENTIFICATION</scope>
</reference>
<name>A0AC34F1Z9_9BILA</name>
<protein>
    <submittedName>
        <fullName evidence="2">Splicing factor cactin central domain-containing protein</fullName>
    </submittedName>
</protein>
<evidence type="ECO:0000313" key="2">
    <source>
        <dbReference type="WBParaSite" id="ES5_v2.g1083.t1"/>
    </source>
</evidence>
<organism evidence="1 2">
    <name type="scientific">Panagrolaimus sp. ES5</name>
    <dbReference type="NCBI Taxonomy" id="591445"/>
    <lineage>
        <taxon>Eukaryota</taxon>
        <taxon>Metazoa</taxon>
        <taxon>Ecdysozoa</taxon>
        <taxon>Nematoda</taxon>
        <taxon>Chromadorea</taxon>
        <taxon>Rhabditida</taxon>
        <taxon>Tylenchina</taxon>
        <taxon>Panagrolaimomorpha</taxon>
        <taxon>Panagrolaimoidea</taxon>
        <taxon>Panagrolaimidae</taxon>
        <taxon>Panagrolaimus</taxon>
    </lineage>
</organism>
<proteinExistence type="predicted"/>
<dbReference type="WBParaSite" id="ES5_v2.g1083.t1">
    <property type="protein sequence ID" value="ES5_v2.g1083.t1"/>
    <property type="gene ID" value="ES5_v2.g1083"/>
</dbReference>
<dbReference type="Proteomes" id="UP000887579">
    <property type="component" value="Unplaced"/>
</dbReference>